<evidence type="ECO:0000313" key="1">
    <source>
        <dbReference type="EMBL" id="MBE7367622.1"/>
    </source>
</evidence>
<keyword evidence="2" id="KW-1185">Reference proteome</keyword>
<dbReference type="Proteomes" id="UP000806285">
    <property type="component" value="Unassembled WGS sequence"/>
</dbReference>
<sequence>MARFIQAQYPVQHAGLNRVTRGLEVLGSFSAARTVLNALSVIGAPVTRLSAKVSTGFAGMAAARRQRREDDKLWNVALSDARVMADLSRAMSRDALRDTRGYY</sequence>
<gene>
    <name evidence="1" type="ORF">IM787_08605</name>
</gene>
<accession>A0ABR9S3J4</accession>
<evidence type="ECO:0000313" key="2">
    <source>
        <dbReference type="Proteomes" id="UP000806285"/>
    </source>
</evidence>
<comment type="caution">
    <text evidence="1">The sequence shown here is derived from an EMBL/GenBank/DDBJ whole genome shotgun (WGS) entry which is preliminary data.</text>
</comment>
<proteinExistence type="predicted"/>
<dbReference type="EMBL" id="JADDIV010000002">
    <property type="protein sequence ID" value="MBE7367622.1"/>
    <property type="molecule type" value="Genomic_DNA"/>
</dbReference>
<dbReference type="RefSeq" id="WP_193676208.1">
    <property type="nucleotide sequence ID" value="NZ_JADDIV010000002.1"/>
</dbReference>
<protein>
    <submittedName>
        <fullName evidence="1">Uncharacterized protein</fullName>
    </submittedName>
</protein>
<organism evidence="1 2">
    <name type="scientific">Ramlibacter pallidus</name>
    <dbReference type="NCBI Taxonomy" id="2780087"/>
    <lineage>
        <taxon>Bacteria</taxon>
        <taxon>Pseudomonadati</taxon>
        <taxon>Pseudomonadota</taxon>
        <taxon>Betaproteobacteria</taxon>
        <taxon>Burkholderiales</taxon>
        <taxon>Comamonadaceae</taxon>
        <taxon>Ramlibacter</taxon>
    </lineage>
</organism>
<reference evidence="1 2" key="1">
    <citation type="submission" date="2020-10" db="EMBL/GenBank/DDBJ databases">
        <title>Ramlibacter sp. HM2 16S ribosomal RNA gene Genome sequencing and assembly.</title>
        <authorList>
            <person name="Kang M."/>
        </authorList>
    </citation>
    <scope>NUCLEOTIDE SEQUENCE [LARGE SCALE GENOMIC DNA]</scope>
    <source>
        <strain evidence="1 2">HM2</strain>
    </source>
</reference>
<name>A0ABR9S3J4_9BURK</name>